<organism evidence="2 3">
    <name type="scientific">Pseudonocardia broussonetiae</name>
    <dbReference type="NCBI Taxonomy" id="2736640"/>
    <lineage>
        <taxon>Bacteria</taxon>
        <taxon>Bacillati</taxon>
        <taxon>Actinomycetota</taxon>
        <taxon>Actinomycetes</taxon>
        <taxon>Pseudonocardiales</taxon>
        <taxon>Pseudonocardiaceae</taxon>
        <taxon>Pseudonocardia</taxon>
    </lineage>
</organism>
<feature type="domain" description="SnoaL-like" evidence="1">
    <location>
        <begin position="8"/>
        <end position="108"/>
    </location>
</feature>
<sequence>MSTAPAVVDGYFAALNEHRFADLEPLWHPDGELHAVGAPPRIGREAVLAHFPAVLAGFAEHHDRVTRVLRDGDAVVTEIRFEGRLHDGRPVAFDAVDVFDLRDGVIVRLSSWYDTAAVARQVRP</sequence>
<dbReference type="Proteomes" id="UP000505377">
    <property type="component" value="Chromosome"/>
</dbReference>
<dbReference type="InterPro" id="IPR037401">
    <property type="entry name" value="SnoaL-like"/>
</dbReference>
<dbReference type="Pfam" id="PF12680">
    <property type="entry name" value="SnoaL_2"/>
    <property type="match status" value="1"/>
</dbReference>
<reference evidence="2 3" key="1">
    <citation type="submission" date="2020-05" db="EMBL/GenBank/DDBJ databases">
        <authorList>
            <person name="Mo P."/>
        </authorList>
    </citation>
    <scope>NUCLEOTIDE SEQUENCE [LARGE SCALE GENOMIC DNA]</scope>
    <source>
        <strain evidence="2 3">Gen01</strain>
    </source>
</reference>
<dbReference type="AlphaFoldDB" id="A0A6M6JBV8"/>
<gene>
    <name evidence="2" type="ORF">HOP40_06025</name>
</gene>
<dbReference type="RefSeq" id="WP_172155449.1">
    <property type="nucleotide sequence ID" value="NZ_CP053564.1"/>
</dbReference>
<accession>A0A6M6JBV8</accession>
<dbReference type="SUPFAM" id="SSF54427">
    <property type="entry name" value="NTF2-like"/>
    <property type="match status" value="1"/>
</dbReference>
<evidence type="ECO:0000313" key="2">
    <source>
        <dbReference type="EMBL" id="QJY45424.1"/>
    </source>
</evidence>
<name>A0A6M6JBV8_9PSEU</name>
<protein>
    <submittedName>
        <fullName evidence="2">SnoaL-like domain-containing protein</fullName>
    </submittedName>
</protein>
<proteinExistence type="predicted"/>
<dbReference type="EMBL" id="CP053564">
    <property type="protein sequence ID" value="QJY45424.1"/>
    <property type="molecule type" value="Genomic_DNA"/>
</dbReference>
<evidence type="ECO:0000259" key="1">
    <source>
        <dbReference type="Pfam" id="PF12680"/>
    </source>
</evidence>
<keyword evidence="3" id="KW-1185">Reference proteome</keyword>
<dbReference type="InterPro" id="IPR032710">
    <property type="entry name" value="NTF2-like_dom_sf"/>
</dbReference>
<dbReference type="KEGG" id="pbro:HOP40_06025"/>
<evidence type="ECO:0000313" key="3">
    <source>
        <dbReference type="Proteomes" id="UP000505377"/>
    </source>
</evidence>
<dbReference type="Gene3D" id="3.10.450.50">
    <property type="match status" value="1"/>
</dbReference>